<evidence type="ECO:0000313" key="2">
    <source>
        <dbReference type="EMBL" id="EGK72721.1"/>
    </source>
</evidence>
<gene>
    <name evidence="2" type="ORF">METUNv1_00960</name>
</gene>
<organism evidence="2 3">
    <name type="scientific">Methyloversatilis universalis (strain ATCC BAA-1314 / DSM 25237 / JCM 13912 / CCUG 52030 / FAM5)</name>
    <dbReference type="NCBI Taxonomy" id="1000565"/>
    <lineage>
        <taxon>Bacteria</taxon>
        <taxon>Pseudomonadati</taxon>
        <taxon>Pseudomonadota</taxon>
        <taxon>Betaproteobacteria</taxon>
        <taxon>Nitrosomonadales</taxon>
        <taxon>Sterolibacteriaceae</taxon>
        <taxon>Methyloversatilis</taxon>
    </lineage>
</organism>
<dbReference type="Proteomes" id="UP000005019">
    <property type="component" value="Unassembled WGS sequence"/>
</dbReference>
<protein>
    <submittedName>
        <fullName evidence="2">Uncharacterized protein</fullName>
    </submittedName>
</protein>
<proteinExistence type="predicted"/>
<evidence type="ECO:0000313" key="3">
    <source>
        <dbReference type="Proteomes" id="UP000005019"/>
    </source>
</evidence>
<evidence type="ECO:0000256" key="1">
    <source>
        <dbReference type="SAM" id="MobiDB-lite"/>
    </source>
</evidence>
<feature type="region of interest" description="Disordered" evidence="1">
    <location>
        <begin position="1"/>
        <end position="166"/>
    </location>
</feature>
<accession>F5R9N9</accession>
<keyword evidence="3" id="KW-1185">Reference proteome</keyword>
<name>F5R9N9_METUF</name>
<reference evidence="2 3" key="1">
    <citation type="journal article" date="2011" name="J. Bacteriol.">
        <title>Genome sequence of Methyloversatilis universalis FAM5T, a methylotrophic representative of the order Rhodocyclales.</title>
        <authorList>
            <person name="Kittichotirat W."/>
            <person name="Good N.M."/>
            <person name="Hall R."/>
            <person name="Bringel F."/>
            <person name="Lajus A."/>
            <person name="Medigue C."/>
            <person name="Smalley N.E."/>
            <person name="Beck D."/>
            <person name="Bumgarner R."/>
            <person name="Vuilleumier S."/>
            <person name="Kalyuzhnaya M.G."/>
        </authorList>
    </citation>
    <scope>NUCLEOTIDE SEQUENCE [LARGE SCALE GENOMIC DNA]</scope>
    <source>
        <strain evidence="3">ATCC BAA-1314 / JCM 13912 / FAM5</strain>
    </source>
</reference>
<sequence>MKSSPTTKFDTAPVPGRDGLFQSPRLRGSPGRWKVSPCSGRRVKNSMLMSGSVHSVDAAPHRRRTRLQHHPCHAQTRSACARPPHRLRRSAQAPARVRRGIGSATGQCSKSDSDLPAQRHSGDEDHGRALARNVLTATALPAYCTRTGTRPPSKTHSRPTPVRHRS</sequence>
<dbReference type="EMBL" id="AFHG01000031">
    <property type="protein sequence ID" value="EGK72721.1"/>
    <property type="molecule type" value="Genomic_DNA"/>
</dbReference>
<feature type="compositionally biased region" description="Basic residues" evidence="1">
    <location>
        <begin position="153"/>
        <end position="166"/>
    </location>
</feature>
<dbReference type="AlphaFoldDB" id="F5R9N9"/>
<dbReference type="STRING" id="1000565.METUNv1_00960"/>
<comment type="caution">
    <text evidence="2">The sequence shown here is derived from an EMBL/GenBank/DDBJ whole genome shotgun (WGS) entry which is preliminary data.</text>
</comment>
<feature type="compositionally biased region" description="Basic residues" evidence="1">
    <location>
        <begin position="61"/>
        <end position="72"/>
    </location>
</feature>